<evidence type="ECO:0000313" key="1">
    <source>
        <dbReference type="EMBL" id="GMR43628.1"/>
    </source>
</evidence>
<dbReference type="Proteomes" id="UP001328107">
    <property type="component" value="Unassembled WGS sequence"/>
</dbReference>
<feature type="non-terminal residue" evidence="1">
    <location>
        <position position="83"/>
    </location>
</feature>
<gene>
    <name evidence="1" type="ORF">PMAYCL1PPCAC_13823</name>
</gene>
<accession>A0AAN4ZLW0</accession>
<reference evidence="2" key="1">
    <citation type="submission" date="2022-10" db="EMBL/GenBank/DDBJ databases">
        <title>Genome assembly of Pristionchus species.</title>
        <authorList>
            <person name="Yoshida K."/>
            <person name="Sommer R.J."/>
        </authorList>
    </citation>
    <scope>NUCLEOTIDE SEQUENCE [LARGE SCALE GENOMIC DNA]</scope>
    <source>
        <strain evidence="2">RS5460</strain>
    </source>
</reference>
<dbReference type="EMBL" id="BTRK01000003">
    <property type="protein sequence ID" value="GMR43628.1"/>
    <property type="molecule type" value="Genomic_DNA"/>
</dbReference>
<proteinExistence type="predicted"/>
<name>A0AAN4ZLW0_9BILA</name>
<feature type="non-terminal residue" evidence="1">
    <location>
        <position position="1"/>
    </location>
</feature>
<evidence type="ECO:0000313" key="2">
    <source>
        <dbReference type="Proteomes" id="UP001328107"/>
    </source>
</evidence>
<organism evidence="1 2">
    <name type="scientific">Pristionchus mayeri</name>
    <dbReference type="NCBI Taxonomy" id="1317129"/>
    <lineage>
        <taxon>Eukaryota</taxon>
        <taxon>Metazoa</taxon>
        <taxon>Ecdysozoa</taxon>
        <taxon>Nematoda</taxon>
        <taxon>Chromadorea</taxon>
        <taxon>Rhabditida</taxon>
        <taxon>Rhabditina</taxon>
        <taxon>Diplogasteromorpha</taxon>
        <taxon>Diplogasteroidea</taxon>
        <taxon>Neodiplogasteridae</taxon>
        <taxon>Pristionchus</taxon>
    </lineage>
</organism>
<keyword evidence="2" id="KW-1185">Reference proteome</keyword>
<sequence length="83" mass="9632">YLLCSCGLRYNSEADQNKHDKKCTGHEFTLHKLDQKVTPQCVQCEVYPSTAYGYGVHLRRHHKTSLLKVSTSFNRSVKEFLRT</sequence>
<dbReference type="AlphaFoldDB" id="A0AAN4ZLW0"/>
<comment type="caution">
    <text evidence="1">The sequence shown here is derived from an EMBL/GenBank/DDBJ whole genome shotgun (WGS) entry which is preliminary data.</text>
</comment>
<protein>
    <submittedName>
        <fullName evidence="1">Uncharacterized protein</fullName>
    </submittedName>
</protein>